<dbReference type="AlphaFoldDB" id="A0A811MK44"/>
<organism evidence="2 3">
    <name type="scientific">Miscanthus lutarioriparius</name>
    <dbReference type="NCBI Taxonomy" id="422564"/>
    <lineage>
        <taxon>Eukaryota</taxon>
        <taxon>Viridiplantae</taxon>
        <taxon>Streptophyta</taxon>
        <taxon>Embryophyta</taxon>
        <taxon>Tracheophyta</taxon>
        <taxon>Spermatophyta</taxon>
        <taxon>Magnoliopsida</taxon>
        <taxon>Liliopsida</taxon>
        <taxon>Poales</taxon>
        <taxon>Poaceae</taxon>
        <taxon>PACMAD clade</taxon>
        <taxon>Panicoideae</taxon>
        <taxon>Andropogonodae</taxon>
        <taxon>Andropogoneae</taxon>
        <taxon>Saccharinae</taxon>
        <taxon>Miscanthus</taxon>
    </lineage>
</organism>
<dbReference type="EMBL" id="CAJGYO010000001">
    <property type="protein sequence ID" value="CAD6205956.1"/>
    <property type="molecule type" value="Genomic_DNA"/>
</dbReference>
<evidence type="ECO:0000313" key="3">
    <source>
        <dbReference type="Proteomes" id="UP000604825"/>
    </source>
</evidence>
<keyword evidence="3" id="KW-1185">Reference proteome</keyword>
<protein>
    <submittedName>
        <fullName evidence="2">Uncharacterized protein</fullName>
    </submittedName>
</protein>
<gene>
    <name evidence="2" type="ORF">NCGR_LOCUS3723</name>
</gene>
<evidence type="ECO:0000313" key="2">
    <source>
        <dbReference type="EMBL" id="CAD6205956.1"/>
    </source>
</evidence>
<accession>A0A811MK44</accession>
<reference evidence="2" key="1">
    <citation type="submission" date="2020-10" db="EMBL/GenBank/DDBJ databases">
        <authorList>
            <person name="Han B."/>
            <person name="Lu T."/>
            <person name="Zhao Q."/>
            <person name="Huang X."/>
            <person name="Zhao Y."/>
        </authorList>
    </citation>
    <scope>NUCLEOTIDE SEQUENCE</scope>
</reference>
<dbReference type="Proteomes" id="UP000604825">
    <property type="component" value="Unassembled WGS sequence"/>
</dbReference>
<name>A0A811MK44_9POAL</name>
<feature type="region of interest" description="Disordered" evidence="1">
    <location>
        <begin position="1"/>
        <end position="33"/>
    </location>
</feature>
<sequence>MPAKRSTNPANGEPRAALSAPAADLGLRAPQPPGDAVLAATRRPAVDVGAGLGLGTRGVGSDRGMEKLAANVVEYRRWSRLPRLVEAERAPEIGEKEAGFMLAVVGKNSEMASKATHVYLVW</sequence>
<proteinExistence type="predicted"/>
<feature type="compositionally biased region" description="Polar residues" evidence="1">
    <location>
        <begin position="1"/>
        <end position="10"/>
    </location>
</feature>
<evidence type="ECO:0000256" key="1">
    <source>
        <dbReference type="SAM" id="MobiDB-lite"/>
    </source>
</evidence>
<comment type="caution">
    <text evidence="2">The sequence shown here is derived from an EMBL/GenBank/DDBJ whole genome shotgun (WGS) entry which is preliminary data.</text>
</comment>